<evidence type="ECO:0000256" key="2">
    <source>
        <dbReference type="ARBA" id="ARBA00022603"/>
    </source>
</evidence>
<comment type="similarity">
    <text evidence="1">Belongs to the eukaryotic/archaeal PrmC-related family.</text>
</comment>
<reference evidence="5 6" key="1">
    <citation type="submission" date="2019-04" db="EMBL/GenBank/DDBJ databases">
        <title>Friends and foes A comparative genomics study of 23 Aspergillus species from section Flavi.</title>
        <authorList>
            <consortium name="DOE Joint Genome Institute"/>
            <person name="Kjaerbolling I."/>
            <person name="Vesth T."/>
            <person name="Frisvad J.C."/>
            <person name="Nybo J.L."/>
            <person name="Theobald S."/>
            <person name="Kildgaard S."/>
            <person name="Isbrandt T."/>
            <person name="Kuo A."/>
            <person name="Sato A."/>
            <person name="Lyhne E.K."/>
            <person name="Kogle M.E."/>
            <person name="Wiebenga A."/>
            <person name="Kun R.S."/>
            <person name="Lubbers R.J."/>
            <person name="Makela M.R."/>
            <person name="Barry K."/>
            <person name="Chovatia M."/>
            <person name="Clum A."/>
            <person name="Daum C."/>
            <person name="Haridas S."/>
            <person name="He G."/>
            <person name="LaButti K."/>
            <person name="Lipzen A."/>
            <person name="Mondo S."/>
            <person name="Riley R."/>
            <person name="Salamov A."/>
            <person name="Simmons B.A."/>
            <person name="Magnuson J.K."/>
            <person name="Henrissat B."/>
            <person name="Mortensen U.H."/>
            <person name="Larsen T.O."/>
            <person name="Devries R.P."/>
            <person name="Grigoriev I.V."/>
            <person name="Machida M."/>
            <person name="Baker S.E."/>
            <person name="Andersen M.R."/>
        </authorList>
    </citation>
    <scope>NUCLEOTIDE SEQUENCE [LARGE SCALE GENOMIC DNA]</scope>
    <source>
        <strain evidence="5 6">CBS 151.66</strain>
    </source>
</reference>
<name>A0A5N5WRS8_9EURO</name>
<evidence type="ECO:0000313" key="6">
    <source>
        <dbReference type="Proteomes" id="UP000326565"/>
    </source>
</evidence>
<dbReference type="EMBL" id="ML732304">
    <property type="protein sequence ID" value="KAB8070387.1"/>
    <property type="molecule type" value="Genomic_DNA"/>
</dbReference>
<dbReference type="PROSITE" id="PS00092">
    <property type="entry name" value="N6_MTASE"/>
    <property type="match status" value="1"/>
</dbReference>
<dbReference type="GO" id="GO:0003676">
    <property type="term" value="F:nucleic acid binding"/>
    <property type="evidence" value="ECO:0007669"/>
    <property type="project" value="InterPro"/>
</dbReference>
<proteinExistence type="inferred from homology"/>
<dbReference type="InterPro" id="IPR029063">
    <property type="entry name" value="SAM-dependent_MTases_sf"/>
</dbReference>
<dbReference type="PANTHER" id="PTHR45875">
    <property type="entry name" value="METHYLTRANSFERASE N6AMT1"/>
    <property type="match status" value="1"/>
</dbReference>
<gene>
    <name evidence="5" type="ORF">BDV29DRAFT_180979</name>
</gene>
<keyword evidence="2 5" id="KW-0489">Methyltransferase</keyword>
<keyword evidence="4" id="KW-0949">S-adenosyl-L-methionine</keyword>
<dbReference type="OrthoDB" id="406152at2759"/>
<dbReference type="GO" id="GO:0035657">
    <property type="term" value="C:eRF1 methyltransferase complex"/>
    <property type="evidence" value="ECO:0007669"/>
    <property type="project" value="TreeGrafter"/>
</dbReference>
<evidence type="ECO:0000256" key="4">
    <source>
        <dbReference type="ARBA" id="ARBA00022691"/>
    </source>
</evidence>
<dbReference type="InterPro" id="IPR052190">
    <property type="entry name" value="Euk-Arch_PrmC-MTase"/>
</dbReference>
<protein>
    <submittedName>
        <fullName evidence="5">Methyltransferase domain-containing protein</fullName>
    </submittedName>
</protein>
<dbReference type="GO" id="GO:0032259">
    <property type="term" value="P:methylation"/>
    <property type="evidence" value="ECO:0007669"/>
    <property type="project" value="UniProtKB-KW"/>
</dbReference>
<sequence>MLPTPCTSHVSFDTIYEPSEDSYLFLDTLASESESTWLKQRFNANPDSPSPSPLIVEIGTGSGVVLSFAAANSHFIFGRRDIIPLGIDVNRNACAATHETANKAITERQTAGPKTVYLSSVMADLGSSIRPGSVDVLLFNPPYVPTEELPRIPCTAEQDEDETGMSRSAKFERDSYFLSLTYAGGRDGMETTDRLLEAIPGLLDAGRGVAYVLLCAQNRPREVKERIEAWGHGWRADLVGSSGVQAGWEKLVIVRIWRDVA</sequence>
<dbReference type="AlphaFoldDB" id="A0A5N5WRS8"/>
<dbReference type="PANTHER" id="PTHR45875:SF1">
    <property type="entry name" value="METHYLTRANSFERASE N6AMT1"/>
    <property type="match status" value="1"/>
</dbReference>
<dbReference type="Proteomes" id="UP000326565">
    <property type="component" value="Unassembled WGS sequence"/>
</dbReference>
<organism evidence="5 6">
    <name type="scientific">Aspergillus leporis</name>
    <dbReference type="NCBI Taxonomy" id="41062"/>
    <lineage>
        <taxon>Eukaryota</taxon>
        <taxon>Fungi</taxon>
        <taxon>Dikarya</taxon>
        <taxon>Ascomycota</taxon>
        <taxon>Pezizomycotina</taxon>
        <taxon>Eurotiomycetes</taxon>
        <taxon>Eurotiomycetidae</taxon>
        <taxon>Eurotiales</taxon>
        <taxon>Aspergillaceae</taxon>
        <taxon>Aspergillus</taxon>
        <taxon>Aspergillus subgen. Circumdati</taxon>
    </lineage>
</organism>
<dbReference type="SUPFAM" id="SSF53335">
    <property type="entry name" value="S-adenosyl-L-methionine-dependent methyltransferases"/>
    <property type="match status" value="1"/>
</dbReference>
<keyword evidence="3 5" id="KW-0808">Transferase</keyword>
<keyword evidence="6" id="KW-1185">Reference proteome</keyword>
<dbReference type="GO" id="GO:0008276">
    <property type="term" value="F:protein methyltransferase activity"/>
    <property type="evidence" value="ECO:0007669"/>
    <property type="project" value="TreeGrafter"/>
</dbReference>
<evidence type="ECO:0000313" key="5">
    <source>
        <dbReference type="EMBL" id="KAB8070387.1"/>
    </source>
</evidence>
<dbReference type="InterPro" id="IPR002052">
    <property type="entry name" value="DNA_methylase_N6_adenine_CS"/>
</dbReference>
<dbReference type="GO" id="GO:0008757">
    <property type="term" value="F:S-adenosylmethionine-dependent methyltransferase activity"/>
    <property type="evidence" value="ECO:0007669"/>
    <property type="project" value="TreeGrafter"/>
</dbReference>
<evidence type="ECO:0000256" key="3">
    <source>
        <dbReference type="ARBA" id="ARBA00022679"/>
    </source>
</evidence>
<evidence type="ECO:0000256" key="1">
    <source>
        <dbReference type="ARBA" id="ARBA00006149"/>
    </source>
</evidence>
<dbReference type="Gene3D" id="3.40.50.150">
    <property type="entry name" value="Vaccinia Virus protein VP39"/>
    <property type="match status" value="1"/>
</dbReference>
<accession>A0A5N5WRS8</accession>
<dbReference type="FunFam" id="3.40.50.150:FF:000274">
    <property type="entry name" value="ERF1 methyltransferase catalytic subunit MTQ2"/>
    <property type="match status" value="1"/>
</dbReference>